<accession>A0ABR3C836</accession>
<dbReference type="EMBL" id="JAJVCZ030000009">
    <property type="protein sequence ID" value="KAL0256335.1"/>
    <property type="molecule type" value="Genomic_DNA"/>
</dbReference>
<feature type="compositionally biased region" description="Low complexity" evidence="1">
    <location>
        <begin position="686"/>
        <end position="700"/>
    </location>
</feature>
<dbReference type="Proteomes" id="UP001430584">
    <property type="component" value="Unassembled WGS sequence"/>
</dbReference>
<keyword evidence="2" id="KW-1133">Transmembrane helix</keyword>
<evidence type="ECO:0000313" key="4">
    <source>
        <dbReference type="Proteomes" id="UP001430584"/>
    </source>
</evidence>
<proteinExistence type="predicted"/>
<feature type="compositionally biased region" description="Polar residues" evidence="1">
    <location>
        <begin position="796"/>
        <end position="812"/>
    </location>
</feature>
<dbReference type="PANTHER" id="PTHR35184:SF1">
    <property type="entry name" value="INTEGRAL MEMBRANE PROTEIN"/>
    <property type="match status" value="1"/>
</dbReference>
<feature type="transmembrane region" description="Helical" evidence="2">
    <location>
        <begin position="104"/>
        <end position="124"/>
    </location>
</feature>
<evidence type="ECO:0000256" key="2">
    <source>
        <dbReference type="SAM" id="Phobius"/>
    </source>
</evidence>
<protein>
    <recommendedName>
        <fullName evidence="5">Family c-likeg-protein-coupled receptor protein</fullName>
    </recommendedName>
</protein>
<keyword evidence="4" id="KW-1185">Reference proteome</keyword>
<feature type="transmembrane region" description="Helical" evidence="2">
    <location>
        <begin position="39"/>
        <end position="58"/>
    </location>
</feature>
<feature type="region of interest" description="Disordered" evidence="1">
    <location>
        <begin position="747"/>
        <end position="824"/>
    </location>
</feature>
<feature type="transmembrane region" description="Helical" evidence="2">
    <location>
        <begin position="189"/>
        <end position="207"/>
    </location>
</feature>
<sequence>MTSQGGQGQAGAQQGPPPGPPYAPQTWSLGGRLEESVDIPITAVFLALFIGGAIGHMATFKKNQKQGHKFILTLLMFGFCMCRIVTCILRIASSTRPTNIRLAIAAQIFVAAGVLLIYIINLIFTQRLMRAQHPRLGWSFRFGMFFKLTYVVTVLTLIMVITVTVQSFYTLDTNTRRIDRSIQLYCSTFFAYVSFLPIPLTLLGLILPRRKRLEKFGVGRWRSKIVVLLAATFILCLGAAFRCATAYLDPVPLKQPLPSYYSKACFYVFNFTLEIIVIYLYLIVRVDRRFHIPNGAKGPGQYARGPYAPKAIDSKRVQIRKHDSVQTLDKASTINEYSPSTKRSLNLKTDFSPSEKKKIDLEAQSAPHSAISGTTAALSKDHLLLPESPKPAHLKSEKHRSNGDVPPVPALPPSAAGAIVSSPPASNVPSGAASTRGTEEKLDKVVDLLVSLDRRLSYLEEAPRRDDLLERLTQRLGRLDEVDPGATPRMRPQSSAGTTLRGSVDNAGVNMGFGGVGGGSDHAALNLLDRLDRRLSRLEEHEARMNRPSTGLDSLMVLDRRLSNMESRIGSPDPAFGGSPPAFMRNGSFGPTNNHPAADYETLMALGGGHVDGGPLMPPTDGRFDRWNYGGGPPGSNNSPRLRGGAGSPPHRFSQSPQRFPAASRASGPVATGTWPLDEADEYRLQHQQQRQSPPQHPAQLRPGFPRARPSSDSMGTVTLNAPSVRDHDLFDDDLPFPPTVQVADVGRAYTPDDDRPHRLSRGPINDDDGDGEGGGGGNGTGTGAMLGVAREQPLRYSTSVASATSQYSQATEVDLSGERDRPRTAYVVDDVSAAAQRLSPEVDRDSK</sequence>
<gene>
    <name evidence="3" type="ORF">SLS55_008729</name>
</gene>
<evidence type="ECO:0008006" key="5">
    <source>
        <dbReference type="Google" id="ProtNLM"/>
    </source>
</evidence>
<feature type="compositionally biased region" description="Polar residues" evidence="1">
    <location>
        <begin position="711"/>
        <end position="720"/>
    </location>
</feature>
<dbReference type="RefSeq" id="XP_066629364.1">
    <property type="nucleotide sequence ID" value="XM_066780135.1"/>
</dbReference>
<organism evidence="3 4">
    <name type="scientific">Diplodia seriata</name>
    <dbReference type="NCBI Taxonomy" id="420778"/>
    <lineage>
        <taxon>Eukaryota</taxon>
        <taxon>Fungi</taxon>
        <taxon>Dikarya</taxon>
        <taxon>Ascomycota</taxon>
        <taxon>Pezizomycotina</taxon>
        <taxon>Dothideomycetes</taxon>
        <taxon>Dothideomycetes incertae sedis</taxon>
        <taxon>Botryosphaeriales</taxon>
        <taxon>Botryosphaeriaceae</taxon>
        <taxon>Diplodia</taxon>
    </lineage>
</organism>
<dbReference type="PANTHER" id="PTHR35184">
    <property type="entry name" value="YALI0C10208P"/>
    <property type="match status" value="1"/>
</dbReference>
<dbReference type="GeneID" id="92012814"/>
<dbReference type="InterPro" id="IPR021460">
    <property type="entry name" value="DUF3112"/>
</dbReference>
<evidence type="ECO:0000256" key="1">
    <source>
        <dbReference type="SAM" id="MobiDB-lite"/>
    </source>
</evidence>
<comment type="caution">
    <text evidence="3">The sequence shown here is derived from an EMBL/GenBank/DDBJ whole genome shotgun (WGS) entry which is preliminary data.</text>
</comment>
<feature type="transmembrane region" description="Helical" evidence="2">
    <location>
        <begin position="70"/>
        <end position="92"/>
    </location>
</feature>
<feature type="region of interest" description="Disordered" evidence="1">
    <location>
        <begin position="1"/>
        <end position="25"/>
    </location>
</feature>
<feature type="region of interest" description="Disordered" evidence="1">
    <location>
        <begin position="386"/>
        <end position="438"/>
    </location>
</feature>
<evidence type="ECO:0000313" key="3">
    <source>
        <dbReference type="EMBL" id="KAL0256335.1"/>
    </source>
</evidence>
<reference evidence="3 4" key="1">
    <citation type="submission" date="2024-02" db="EMBL/GenBank/DDBJ databases">
        <title>De novo assembly and annotation of 12 fungi associated with fruit tree decline syndrome in Ontario, Canada.</title>
        <authorList>
            <person name="Sulman M."/>
            <person name="Ellouze W."/>
            <person name="Ilyukhin E."/>
        </authorList>
    </citation>
    <scope>NUCLEOTIDE SEQUENCE [LARGE SCALE GENOMIC DNA]</scope>
    <source>
        <strain evidence="3 4">FDS-637</strain>
    </source>
</reference>
<feature type="region of interest" description="Disordered" evidence="1">
    <location>
        <begin position="611"/>
        <end position="720"/>
    </location>
</feature>
<keyword evidence="2" id="KW-0812">Transmembrane</keyword>
<feature type="compositionally biased region" description="Gly residues" evidence="1">
    <location>
        <begin position="773"/>
        <end position="785"/>
    </location>
</feature>
<feature type="compositionally biased region" description="Polar residues" evidence="1">
    <location>
        <begin position="492"/>
        <end position="501"/>
    </location>
</feature>
<name>A0ABR3C836_9PEZI</name>
<feature type="transmembrane region" description="Helical" evidence="2">
    <location>
        <begin position="260"/>
        <end position="284"/>
    </location>
</feature>
<dbReference type="Pfam" id="PF11309">
    <property type="entry name" value="DUF3112"/>
    <property type="match status" value="1"/>
</dbReference>
<feature type="transmembrane region" description="Helical" evidence="2">
    <location>
        <begin position="227"/>
        <end position="248"/>
    </location>
</feature>
<feature type="region of interest" description="Disordered" evidence="1">
    <location>
        <begin position="481"/>
        <end position="502"/>
    </location>
</feature>
<keyword evidence="2" id="KW-0472">Membrane</keyword>
<feature type="compositionally biased region" description="Polar residues" evidence="1">
    <location>
        <begin position="423"/>
        <end position="436"/>
    </location>
</feature>
<feature type="transmembrane region" description="Helical" evidence="2">
    <location>
        <begin position="145"/>
        <end position="169"/>
    </location>
</feature>